<evidence type="ECO:0000313" key="3">
    <source>
        <dbReference type="Proteomes" id="UP000189004"/>
    </source>
</evidence>
<keyword evidence="3" id="KW-1185">Reference proteome</keyword>
<feature type="transmembrane region" description="Helical" evidence="1">
    <location>
        <begin position="30"/>
        <end position="52"/>
    </location>
</feature>
<feature type="transmembrane region" description="Helical" evidence="1">
    <location>
        <begin position="111"/>
        <end position="129"/>
    </location>
</feature>
<organism evidence="2 3">
    <name type="scientific">Nocardiopsis sinuspersici</name>
    <dbReference type="NCBI Taxonomy" id="501010"/>
    <lineage>
        <taxon>Bacteria</taxon>
        <taxon>Bacillati</taxon>
        <taxon>Actinomycetota</taxon>
        <taxon>Actinomycetes</taxon>
        <taxon>Streptosporangiales</taxon>
        <taxon>Nocardiopsidaceae</taxon>
        <taxon>Nocardiopsis</taxon>
    </lineage>
</organism>
<keyword evidence="1" id="KW-0812">Transmembrane</keyword>
<keyword evidence="1" id="KW-1133">Transmembrane helix</keyword>
<evidence type="ECO:0000313" key="2">
    <source>
        <dbReference type="EMBL" id="OOC56331.1"/>
    </source>
</evidence>
<dbReference type="Proteomes" id="UP000189004">
    <property type="component" value="Unassembled WGS sequence"/>
</dbReference>
<reference evidence="3" key="1">
    <citation type="submission" date="2016-08" db="EMBL/GenBank/DDBJ databases">
        <authorList>
            <person name="Tokovenko B."/>
            <person name="Kalinowski J."/>
        </authorList>
    </citation>
    <scope>NUCLEOTIDE SEQUENCE [LARGE SCALE GENOMIC DNA]</scope>
    <source>
        <strain evidence="3">UTMC102</strain>
    </source>
</reference>
<gene>
    <name evidence="2" type="ORF">NOSIN_22955</name>
</gene>
<dbReference type="EMBL" id="MCOK01000001">
    <property type="protein sequence ID" value="OOC56331.1"/>
    <property type="molecule type" value="Genomic_DNA"/>
</dbReference>
<dbReference type="RefSeq" id="WP_077692772.1">
    <property type="nucleotide sequence ID" value="NZ_MCOK01000001.1"/>
</dbReference>
<accession>A0A1V3C6E6</accession>
<feature type="transmembrane region" description="Helical" evidence="1">
    <location>
        <begin position="81"/>
        <end position="99"/>
    </location>
</feature>
<feature type="transmembrane region" description="Helical" evidence="1">
    <location>
        <begin position="160"/>
        <end position="182"/>
    </location>
</feature>
<name>A0A1V3C6E6_9ACTN</name>
<dbReference type="AlphaFoldDB" id="A0A1V3C6E6"/>
<dbReference type="OrthoDB" id="4955088at2"/>
<evidence type="ECO:0000256" key="1">
    <source>
        <dbReference type="SAM" id="Phobius"/>
    </source>
</evidence>
<proteinExistence type="predicted"/>
<protein>
    <submittedName>
        <fullName evidence="2">Uncharacterized protein</fullName>
    </submittedName>
</protein>
<comment type="caution">
    <text evidence="2">The sequence shown here is derived from an EMBL/GenBank/DDBJ whole genome shotgun (WGS) entry which is preliminary data.</text>
</comment>
<sequence length="199" mass="20025">MTRFVGFLIGAGFGLAFVLANSGPPLDPTAALVLRVLAVAALLAVIALVVALGRRSSGPVPGSGSAAESAQEGPGMRFGPFYGVVVALEAVLLFGGIQVLRALDAPVQANVAWIALTVGLHFLPLAWYWRTRSILGAAVYLTVLGAVGLAMAFTGHADRVPLVSGVASGAGILTGILVSLVLMNKAAGASADVSPARPS</sequence>
<feature type="transmembrane region" description="Helical" evidence="1">
    <location>
        <begin position="134"/>
        <end position="154"/>
    </location>
</feature>
<keyword evidence="1" id="KW-0472">Membrane</keyword>